<feature type="transmembrane region" description="Helical" evidence="7">
    <location>
        <begin position="222"/>
        <end position="244"/>
    </location>
</feature>
<evidence type="ECO:0000256" key="7">
    <source>
        <dbReference type="SAM" id="Phobius"/>
    </source>
</evidence>
<feature type="transmembrane region" description="Helical" evidence="7">
    <location>
        <begin position="386"/>
        <end position="405"/>
    </location>
</feature>
<evidence type="ECO:0000313" key="10">
    <source>
        <dbReference type="Proteomes" id="UP000016412"/>
    </source>
</evidence>
<dbReference type="EMBL" id="AUZJ01000009">
    <property type="protein sequence ID" value="ERF61544.1"/>
    <property type="molecule type" value="Genomic_DNA"/>
</dbReference>
<feature type="transmembrane region" description="Helical" evidence="7">
    <location>
        <begin position="334"/>
        <end position="352"/>
    </location>
</feature>
<dbReference type="Pfam" id="PF00375">
    <property type="entry name" value="SDF"/>
    <property type="match status" value="1"/>
</dbReference>
<dbReference type="PRINTS" id="PR00173">
    <property type="entry name" value="EDTRNSPORT"/>
</dbReference>
<dbReference type="InterPro" id="IPR001991">
    <property type="entry name" value="Na-dicarboxylate_symporter"/>
</dbReference>
<evidence type="ECO:0000256" key="5">
    <source>
        <dbReference type="ARBA" id="ARBA00022989"/>
    </source>
</evidence>
<organism evidence="8 10">
    <name type="scientific">Treponema socranskii subsp. socranskii VPI DR56BR1116 = ATCC 35536</name>
    <dbReference type="NCBI Taxonomy" id="1125725"/>
    <lineage>
        <taxon>Bacteria</taxon>
        <taxon>Pseudomonadati</taxon>
        <taxon>Spirochaetota</taxon>
        <taxon>Spirochaetia</taxon>
        <taxon>Spirochaetales</taxon>
        <taxon>Treponemataceae</taxon>
        <taxon>Treponema</taxon>
    </lineage>
</organism>
<dbReference type="Proteomes" id="UP000016412">
    <property type="component" value="Unassembled WGS sequence"/>
</dbReference>
<evidence type="ECO:0000313" key="11">
    <source>
        <dbReference type="Proteomes" id="UP000016646"/>
    </source>
</evidence>
<feature type="transmembrane region" description="Helical" evidence="7">
    <location>
        <begin position="145"/>
        <end position="165"/>
    </location>
</feature>
<accession>U1GYB7</accession>
<proteinExistence type="predicted"/>
<keyword evidence="4 7" id="KW-0812">Transmembrane</keyword>
<feature type="transmembrane region" description="Helical" evidence="7">
    <location>
        <begin position="55"/>
        <end position="74"/>
    </location>
</feature>
<feature type="transmembrane region" description="Helical" evidence="7">
    <location>
        <begin position="185"/>
        <end position="210"/>
    </location>
</feature>
<evidence type="ECO:0000256" key="2">
    <source>
        <dbReference type="ARBA" id="ARBA00022448"/>
    </source>
</evidence>
<evidence type="ECO:0000256" key="4">
    <source>
        <dbReference type="ARBA" id="ARBA00022692"/>
    </source>
</evidence>
<keyword evidence="5 7" id="KW-1133">Transmembrane helix</keyword>
<dbReference type="SUPFAM" id="SSF118215">
    <property type="entry name" value="Proton glutamate symport protein"/>
    <property type="match status" value="1"/>
</dbReference>
<dbReference type="PATRIC" id="fig|1125725.3.peg.352"/>
<dbReference type="InterPro" id="IPR036458">
    <property type="entry name" value="Na:dicarbo_symporter_sf"/>
</dbReference>
<dbReference type="AlphaFoldDB" id="U1GYB7"/>
<dbReference type="Gene3D" id="1.10.3860.10">
    <property type="entry name" value="Sodium:dicarboxylate symporter"/>
    <property type="match status" value="1"/>
</dbReference>
<dbReference type="GO" id="GO:0005886">
    <property type="term" value="C:plasma membrane"/>
    <property type="evidence" value="ECO:0007669"/>
    <property type="project" value="UniProtKB-SubCell"/>
</dbReference>
<keyword evidence="2" id="KW-0813">Transport</keyword>
<gene>
    <name evidence="9" type="ORF">HMPREF0860_0040</name>
    <name evidence="8" type="ORF">HMPREF1325_2287</name>
</gene>
<comment type="caution">
    <text evidence="8">The sequence shown here is derived from an EMBL/GenBank/DDBJ whole genome shotgun (WGS) entry which is preliminary data.</text>
</comment>
<keyword evidence="3" id="KW-1003">Cell membrane</keyword>
<protein>
    <submittedName>
        <fullName evidence="8">Transporter, dicarboxylate/amino acid:cation Na+/H+ symporter family protein</fullName>
    </submittedName>
</protein>
<dbReference type="EMBL" id="AVQI01000050">
    <property type="protein sequence ID" value="ERK02552.1"/>
    <property type="molecule type" value="Genomic_DNA"/>
</dbReference>
<keyword evidence="6 7" id="KW-0472">Membrane</keyword>
<dbReference type="PANTHER" id="PTHR42865">
    <property type="entry name" value="PROTON/GLUTAMATE-ASPARTATE SYMPORTER"/>
    <property type="match status" value="1"/>
</dbReference>
<keyword evidence="11" id="KW-1185">Reference proteome</keyword>
<dbReference type="GO" id="GO:0015293">
    <property type="term" value="F:symporter activity"/>
    <property type="evidence" value="ECO:0007669"/>
    <property type="project" value="UniProtKB-KW"/>
</dbReference>
<sequence>MYEVRTLCYTGTMKLWLKYLIGALLGVALSFAVPSTSEAASSALAFITEVIVRFGRYIVVPLVFFTAMTAVNKLRESKMILKTGMWTAAVTVASALLLTFIGLVAILAIRLPRIPITADKAAEAASLNINDLIRALFPSSAFETLINGTFLFPAFLFACFSGGACTGDQAAFRPIVTITDALSKLCYNIVTLFTEVLSIGMIAVMCSWAIQFRTVVTGGTFVPLILLLFGILILVAGGIYPVLLHYICHDPHPYRVLYASLCSIITAFFSGDTNFVLPINMRAGKESLGIRRRINGIAYPLFSIFARGGAALIVTVGFVVIWRSYAYMTIPVSNILWIYCMSIGLSFLLGGLPSGGPFIALTVLCTLYGRGFETGYLLLRPVAPILCSFAAAFDVLSAMFGSYIVGVKTHMIEHHSVQHFI</sequence>
<feature type="transmembrane region" description="Helical" evidence="7">
    <location>
        <begin position="297"/>
        <end position="322"/>
    </location>
</feature>
<name>U1GYB7_TRESO</name>
<dbReference type="STRING" id="1125725.HMPREF1325_2287"/>
<feature type="transmembrane region" description="Helical" evidence="7">
    <location>
        <begin position="358"/>
        <end position="379"/>
    </location>
</feature>
<dbReference type="Proteomes" id="UP000016646">
    <property type="component" value="Unassembled WGS sequence"/>
</dbReference>
<reference evidence="10 11" key="1">
    <citation type="submission" date="2013-08" db="EMBL/GenBank/DDBJ databases">
        <authorList>
            <person name="Durkin A.S."/>
            <person name="Haft D.R."/>
            <person name="McCorrison J."/>
            <person name="Torralba M."/>
            <person name="Gillis M."/>
            <person name="Haft D.H."/>
            <person name="Methe B."/>
            <person name="Sutton G."/>
            <person name="Nelson K.E."/>
        </authorList>
    </citation>
    <scope>NUCLEOTIDE SEQUENCE [LARGE SCALE GENOMIC DNA]</scope>
    <source>
        <strain evidence="9 11">ATCC 35536</strain>
        <strain evidence="8 10">VPI DR56BR1116</strain>
    </source>
</reference>
<feature type="transmembrane region" description="Helical" evidence="7">
    <location>
        <begin position="86"/>
        <end position="109"/>
    </location>
</feature>
<evidence type="ECO:0000256" key="3">
    <source>
        <dbReference type="ARBA" id="ARBA00022475"/>
    </source>
</evidence>
<comment type="subcellular location">
    <subcellularLocation>
        <location evidence="1">Cell membrane</location>
        <topology evidence="1">Multi-pass membrane protein</topology>
    </subcellularLocation>
</comment>
<feature type="transmembrane region" description="Helical" evidence="7">
    <location>
        <begin position="256"/>
        <end position="277"/>
    </location>
</feature>
<evidence type="ECO:0000256" key="1">
    <source>
        <dbReference type="ARBA" id="ARBA00004651"/>
    </source>
</evidence>
<dbReference type="eggNOG" id="COG1301">
    <property type="taxonomic scope" value="Bacteria"/>
</dbReference>
<evidence type="ECO:0000313" key="9">
    <source>
        <dbReference type="EMBL" id="ERK02552.1"/>
    </source>
</evidence>
<dbReference type="PANTHER" id="PTHR42865:SF7">
    <property type="entry name" value="PROTON_GLUTAMATE-ASPARTATE SYMPORTER"/>
    <property type="match status" value="1"/>
</dbReference>
<evidence type="ECO:0000313" key="8">
    <source>
        <dbReference type="EMBL" id="ERF61544.1"/>
    </source>
</evidence>
<evidence type="ECO:0000256" key="6">
    <source>
        <dbReference type="ARBA" id="ARBA00023136"/>
    </source>
</evidence>